<dbReference type="EMBL" id="CP016379">
    <property type="protein sequence ID" value="AZR73282.1"/>
    <property type="molecule type" value="Genomic_DNA"/>
</dbReference>
<evidence type="ECO:0000313" key="2">
    <source>
        <dbReference type="Proteomes" id="UP000267250"/>
    </source>
</evidence>
<sequence>MNLKHPGVKVFFFYLKYILSDESDWDYDVLKKVGINELNLTVNVNEWREQASRTLQDGLDRFSEMLKYRMNELITRWKE</sequence>
<reference evidence="1 2" key="1">
    <citation type="submission" date="2016-07" db="EMBL/GenBank/DDBJ databases">
        <title>Genome and transcriptome analysis of iron-reducing fermentative bacteria Anoxybacter fermentans.</title>
        <authorList>
            <person name="Zeng X."/>
            <person name="Shao Z."/>
        </authorList>
    </citation>
    <scope>NUCLEOTIDE SEQUENCE [LARGE SCALE GENOMIC DNA]</scope>
    <source>
        <strain evidence="1 2">DY22613</strain>
    </source>
</reference>
<dbReference type="AlphaFoldDB" id="A0A3Q9HQI3"/>
<name>A0A3Q9HQI3_9FIRM</name>
<gene>
    <name evidence="1" type="ORF">BBF96_07710</name>
</gene>
<proteinExistence type="predicted"/>
<dbReference type="Proteomes" id="UP000267250">
    <property type="component" value="Chromosome"/>
</dbReference>
<organism evidence="1 2">
    <name type="scientific">Anoxybacter fermentans</name>
    <dbReference type="NCBI Taxonomy" id="1323375"/>
    <lineage>
        <taxon>Bacteria</taxon>
        <taxon>Bacillati</taxon>
        <taxon>Bacillota</taxon>
        <taxon>Clostridia</taxon>
        <taxon>Halanaerobiales</taxon>
        <taxon>Anoxybacter</taxon>
    </lineage>
</organism>
<evidence type="ECO:0000313" key="1">
    <source>
        <dbReference type="EMBL" id="AZR73282.1"/>
    </source>
</evidence>
<dbReference type="RefSeq" id="WP_127016609.1">
    <property type="nucleotide sequence ID" value="NZ_CP016379.1"/>
</dbReference>
<accession>A0A3Q9HQI3</accession>
<keyword evidence="2" id="KW-1185">Reference proteome</keyword>
<dbReference type="KEGG" id="aft:BBF96_07710"/>
<protein>
    <submittedName>
        <fullName evidence="1">Uncharacterized protein</fullName>
    </submittedName>
</protein>